<dbReference type="Proteomes" id="UP000216345">
    <property type="component" value="Unassembled WGS sequence"/>
</dbReference>
<dbReference type="AlphaFoldDB" id="A0A256F6D0"/>
<reference evidence="2 3" key="1">
    <citation type="submission" date="2017-07" db="EMBL/GenBank/DDBJ databases">
        <title>Phylogenetic study on the rhizospheric bacterium Ochrobactrum sp. A44.</title>
        <authorList>
            <person name="Krzyzanowska D.M."/>
            <person name="Ossowicki A."/>
            <person name="Rajewska M."/>
            <person name="Maciag T."/>
            <person name="Kaczynski Z."/>
            <person name="Czerwicka M."/>
            <person name="Jafra S."/>
        </authorList>
    </citation>
    <scope>NUCLEOTIDE SEQUENCE [LARGE SCALE GENOMIC DNA]</scope>
    <source>
        <strain evidence="2 3">PR17</strain>
    </source>
</reference>
<dbReference type="EMBL" id="NNRK01000034">
    <property type="protein sequence ID" value="OYR10256.1"/>
    <property type="molecule type" value="Genomic_DNA"/>
</dbReference>
<evidence type="ECO:0000313" key="3">
    <source>
        <dbReference type="Proteomes" id="UP000216345"/>
    </source>
</evidence>
<feature type="region of interest" description="Disordered" evidence="1">
    <location>
        <begin position="19"/>
        <end position="45"/>
    </location>
</feature>
<protein>
    <submittedName>
        <fullName evidence="2">Uncharacterized protein</fullName>
    </submittedName>
</protein>
<proteinExistence type="predicted"/>
<sequence>MLSIWFNEHFNPVAYLKDHERNDRSDGSGTVKASLGNKERTVLGI</sequence>
<comment type="caution">
    <text evidence="2">The sequence shown here is derived from an EMBL/GenBank/DDBJ whole genome shotgun (WGS) entry which is preliminary data.</text>
</comment>
<name>A0A256F6D0_9HYPH</name>
<gene>
    <name evidence="2" type="ORF">CEV32_2693</name>
</gene>
<evidence type="ECO:0000313" key="2">
    <source>
        <dbReference type="EMBL" id="OYR10256.1"/>
    </source>
</evidence>
<evidence type="ECO:0000256" key="1">
    <source>
        <dbReference type="SAM" id="MobiDB-lite"/>
    </source>
</evidence>
<organism evidence="2 3">
    <name type="scientific">Brucella rhizosphaerae</name>
    <dbReference type="NCBI Taxonomy" id="571254"/>
    <lineage>
        <taxon>Bacteria</taxon>
        <taxon>Pseudomonadati</taxon>
        <taxon>Pseudomonadota</taxon>
        <taxon>Alphaproteobacteria</taxon>
        <taxon>Hyphomicrobiales</taxon>
        <taxon>Brucellaceae</taxon>
        <taxon>Brucella/Ochrobactrum group</taxon>
        <taxon>Brucella</taxon>
    </lineage>
</organism>
<accession>A0A256F6D0</accession>
<keyword evidence="3" id="KW-1185">Reference proteome</keyword>